<evidence type="ECO:0000313" key="5">
    <source>
        <dbReference type="Proteomes" id="UP000254720"/>
    </source>
</evidence>
<reference evidence="4 5" key="1">
    <citation type="submission" date="2018-07" db="EMBL/GenBank/DDBJ databases">
        <title>Genomic Encyclopedia of Type Strains, Phase IV (KMG-IV): sequencing the most valuable type-strain genomes for metagenomic binning, comparative biology and taxonomic classification.</title>
        <authorList>
            <person name="Goeker M."/>
        </authorList>
    </citation>
    <scope>NUCLEOTIDE SEQUENCE [LARGE SCALE GENOMIC DNA]</scope>
    <source>
        <strain evidence="4 5">DSM 16500</strain>
    </source>
</reference>
<dbReference type="GO" id="GO:0046168">
    <property type="term" value="P:glycerol-3-phosphate catabolic process"/>
    <property type="evidence" value="ECO:0007669"/>
    <property type="project" value="InterPro"/>
</dbReference>
<keyword evidence="1" id="KW-0560">Oxidoreductase</keyword>
<dbReference type="InterPro" id="IPR036291">
    <property type="entry name" value="NAD(P)-bd_dom_sf"/>
</dbReference>
<evidence type="ECO:0000259" key="3">
    <source>
        <dbReference type="Pfam" id="PF02317"/>
    </source>
</evidence>
<sequence>MINVAIIGCGHGGQALAADLSQKGCKVSLYAHPDHPGGIAAIAKARGIQGKGLINQFVPIARVTTDLQQAMEQSEYIFLVLPSYAHEAMFIEMLPYLKPGQTVITLAANFASLSYLKLLEKTGKMADIDMIDIASLPYVCRSDNAGTVEIIAVKKKLAVASIPAAAIHKHIRKLGPVFPCQMITYQDVLSLGMNITSGMTHPAITLLNAGRIGKGKEVFYFYKDGITPEIASVIERLDAERLRIGQRLGLEMYEYLDLMAEYYGTRYESVYQFFRESPAHNALPLCPSSLQERYITQDVAGLMVPWYGLGKLVHSESFVMGNLINIASLLNNTNYLRTGLNLARLNLHDKTIEEIMQYVTYGRLSASLSPYDICSGHLKQPACQTTCFGNVA</sequence>
<feature type="domain" description="Glycerol-3-phosphate dehydrogenase NAD-dependent N-terminal" evidence="2">
    <location>
        <begin position="3"/>
        <end position="107"/>
    </location>
</feature>
<dbReference type="InterPro" id="IPR051729">
    <property type="entry name" value="Opine/Lysopine_DH"/>
</dbReference>
<name>A0A370GKP5_9COXI</name>
<dbReference type="SUPFAM" id="SSF51735">
    <property type="entry name" value="NAD(P)-binding Rossmann-fold domains"/>
    <property type="match status" value="1"/>
</dbReference>
<protein>
    <submittedName>
        <fullName evidence="4">Opine dehydrogenase</fullName>
    </submittedName>
</protein>
<dbReference type="Pfam" id="PF02317">
    <property type="entry name" value="Octopine_DH"/>
    <property type="match status" value="1"/>
</dbReference>
<dbReference type="InterPro" id="IPR003421">
    <property type="entry name" value="Opine_DH"/>
</dbReference>
<dbReference type="InterPro" id="IPR008927">
    <property type="entry name" value="6-PGluconate_DH-like_C_sf"/>
</dbReference>
<accession>A0A370GKP5</accession>
<evidence type="ECO:0000259" key="2">
    <source>
        <dbReference type="Pfam" id="PF01210"/>
    </source>
</evidence>
<evidence type="ECO:0000256" key="1">
    <source>
        <dbReference type="ARBA" id="ARBA00023002"/>
    </source>
</evidence>
<dbReference type="Gene3D" id="3.40.50.720">
    <property type="entry name" value="NAD(P)-binding Rossmann-like Domain"/>
    <property type="match status" value="1"/>
</dbReference>
<dbReference type="SUPFAM" id="SSF48179">
    <property type="entry name" value="6-phosphogluconate dehydrogenase C-terminal domain-like"/>
    <property type="match status" value="1"/>
</dbReference>
<dbReference type="Proteomes" id="UP000254720">
    <property type="component" value="Unassembled WGS sequence"/>
</dbReference>
<proteinExistence type="predicted"/>
<dbReference type="EMBL" id="QQAX01000010">
    <property type="protein sequence ID" value="RDI43796.1"/>
    <property type="molecule type" value="Genomic_DNA"/>
</dbReference>
<feature type="domain" description="Opine dehydrogenase" evidence="3">
    <location>
        <begin position="186"/>
        <end position="329"/>
    </location>
</feature>
<comment type="caution">
    <text evidence="4">The sequence shown here is derived from an EMBL/GenBank/DDBJ whole genome shotgun (WGS) entry which is preliminary data.</text>
</comment>
<dbReference type="OrthoDB" id="7328149at2"/>
<dbReference type="PANTHER" id="PTHR38015:SF1">
    <property type="entry name" value="OPINE DEHYDROGENASE DOMAIN-CONTAINING PROTEIN"/>
    <property type="match status" value="1"/>
</dbReference>
<dbReference type="PANTHER" id="PTHR38015">
    <property type="entry name" value="BLR6086 PROTEIN"/>
    <property type="match status" value="1"/>
</dbReference>
<dbReference type="GO" id="GO:0016616">
    <property type="term" value="F:oxidoreductase activity, acting on the CH-OH group of donors, NAD or NADP as acceptor"/>
    <property type="evidence" value="ECO:0007669"/>
    <property type="project" value="InterPro"/>
</dbReference>
<dbReference type="AlphaFoldDB" id="A0A370GKP5"/>
<dbReference type="InterPro" id="IPR013328">
    <property type="entry name" value="6PGD_dom2"/>
</dbReference>
<gene>
    <name evidence="4" type="ORF">C8D86_11066</name>
</gene>
<dbReference type="GO" id="GO:0051287">
    <property type="term" value="F:NAD binding"/>
    <property type="evidence" value="ECO:0007669"/>
    <property type="project" value="InterPro"/>
</dbReference>
<evidence type="ECO:0000313" key="4">
    <source>
        <dbReference type="EMBL" id="RDI43796.1"/>
    </source>
</evidence>
<dbReference type="Pfam" id="PF01210">
    <property type="entry name" value="NAD_Gly3P_dh_N"/>
    <property type="match status" value="1"/>
</dbReference>
<dbReference type="RefSeq" id="WP_114834353.1">
    <property type="nucleotide sequence ID" value="NZ_LR699115.1"/>
</dbReference>
<dbReference type="Gene3D" id="1.10.1040.10">
    <property type="entry name" value="N-(1-d-carboxylethyl)-l-norvaline Dehydrogenase, domain 2"/>
    <property type="match status" value="1"/>
</dbReference>
<organism evidence="4 5">
    <name type="scientific">Aquicella lusitana</name>
    <dbReference type="NCBI Taxonomy" id="254246"/>
    <lineage>
        <taxon>Bacteria</taxon>
        <taxon>Pseudomonadati</taxon>
        <taxon>Pseudomonadota</taxon>
        <taxon>Gammaproteobacteria</taxon>
        <taxon>Legionellales</taxon>
        <taxon>Coxiellaceae</taxon>
        <taxon>Aquicella</taxon>
    </lineage>
</organism>
<keyword evidence="5" id="KW-1185">Reference proteome</keyword>
<dbReference type="InterPro" id="IPR011128">
    <property type="entry name" value="G3P_DH_NAD-dep_N"/>
</dbReference>